<accession>A0A6M3M5X6</accession>
<dbReference type="EMBL" id="MT143709">
    <property type="protein sequence ID" value="QJB01520.1"/>
    <property type="molecule type" value="Genomic_DNA"/>
</dbReference>
<feature type="region of interest" description="Disordered" evidence="1">
    <location>
        <begin position="159"/>
        <end position="199"/>
    </location>
</feature>
<feature type="region of interest" description="Disordered" evidence="1">
    <location>
        <begin position="1"/>
        <end position="26"/>
    </location>
</feature>
<evidence type="ECO:0000313" key="3">
    <source>
        <dbReference type="EMBL" id="QJH92456.1"/>
    </source>
</evidence>
<feature type="compositionally biased region" description="Low complexity" evidence="1">
    <location>
        <begin position="162"/>
        <end position="183"/>
    </location>
</feature>
<dbReference type="AlphaFoldDB" id="A0A6M3M5X6"/>
<feature type="compositionally biased region" description="Polar residues" evidence="1">
    <location>
        <begin position="184"/>
        <end position="193"/>
    </location>
</feature>
<sequence>MKKPWEQGYIPKPGKKPQYKGPATPNGWVREDRADCVEFRRMGATLWTHDLIIGQVGKPWKLWLDHSAGVFRQPDMKMTSFTALIAWYEVERANREPEMYQLPTDATVTGRNRHKAAAFALNYGMSAQRFTECAVQYRMPMDFKSLEERTAAWMEKATQLHSTAGTGSPASSSTSEAPSGETACSGQPTSARTPGTEDG</sequence>
<evidence type="ECO:0000256" key="1">
    <source>
        <dbReference type="SAM" id="MobiDB-lite"/>
    </source>
</evidence>
<organism evidence="2">
    <name type="scientific">viral metagenome</name>
    <dbReference type="NCBI Taxonomy" id="1070528"/>
    <lineage>
        <taxon>unclassified sequences</taxon>
        <taxon>metagenomes</taxon>
        <taxon>organismal metagenomes</taxon>
    </lineage>
</organism>
<gene>
    <name evidence="2" type="ORF">MM171A00102_0079</name>
    <name evidence="3" type="ORF">MM171B00096_0018</name>
</gene>
<name>A0A6M3M5X6_9ZZZZ</name>
<reference evidence="2" key="1">
    <citation type="submission" date="2020-03" db="EMBL/GenBank/DDBJ databases">
        <title>The deep terrestrial virosphere.</title>
        <authorList>
            <person name="Holmfeldt K."/>
            <person name="Nilsson E."/>
            <person name="Simone D."/>
            <person name="Lopez-Fernandez M."/>
            <person name="Wu X."/>
            <person name="de Brujin I."/>
            <person name="Lundin D."/>
            <person name="Andersson A."/>
            <person name="Bertilsson S."/>
            <person name="Dopson M."/>
        </authorList>
    </citation>
    <scope>NUCLEOTIDE SEQUENCE</scope>
    <source>
        <strain evidence="2">MM171A00102</strain>
        <strain evidence="3">MM171B00096</strain>
    </source>
</reference>
<dbReference type="EMBL" id="MT143896">
    <property type="protein sequence ID" value="QJH92456.1"/>
    <property type="molecule type" value="Genomic_DNA"/>
</dbReference>
<evidence type="ECO:0008006" key="4">
    <source>
        <dbReference type="Google" id="ProtNLM"/>
    </source>
</evidence>
<evidence type="ECO:0000313" key="2">
    <source>
        <dbReference type="EMBL" id="QJB01520.1"/>
    </source>
</evidence>
<protein>
    <recommendedName>
        <fullName evidence="4">Terminase</fullName>
    </recommendedName>
</protein>
<proteinExistence type="predicted"/>